<evidence type="ECO:0000313" key="2">
    <source>
        <dbReference type="Proteomes" id="UP001642464"/>
    </source>
</evidence>
<accession>A0ABP0I503</accession>
<comment type="caution">
    <text evidence="1">The sequence shown here is derived from an EMBL/GenBank/DDBJ whole genome shotgun (WGS) entry which is preliminary data.</text>
</comment>
<gene>
    <name evidence="1" type="ORF">SCF082_LOCUS4766</name>
</gene>
<proteinExistence type="predicted"/>
<reference evidence="1 2" key="1">
    <citation type="submission" date="2024-02" db="EMBL/GenBank/DDBJ databases">
        <authorList>
            <person name="Chen Y."/>
            <person name="Shah S."/>
            <person name="Dougan E. K."/>
            <person name="Thang M."/>
            <person name="Chan C."/>
        </authorList>
    </citation>
    <scope>NUCLEOTIDE SEQUENCE [LARGE SCALE GENOMIC DNA]</scope>
</reference>
<protein>
    <submittedName>
        <fullName evidence="1">Uncharacterized protein</fullName>
    </submittedName>
</protein>
<dbReference type="EMBL" id="CAXAMM010002512">
    <property type="protein sequence ID" value="CAK8996395.1"/>
    <property type="molecule type" value="Genomic_DNA"/>
</dbReference>
<organism evidence="1 2">
    <name type="scientific">Durusdinium trenchii</name>
    <dbReference type="NCBI Taxonomy" id="1381693"/>
    <lineage>
        <taxon>Eukaryota</taxon>
        <taxon>Sar</taxon>
        <taxon>Alveolata</taxon>
        <taxon>Dinophyceae</taxon>
        <taxon>Suessiales</taxon>
        <taxon>Symbiodiniaceae</taxon>
        <taxon>Durusdinium</taxon>
    </lineage>
</organism>
<sequence>FSVSSNMKGVQRREKLQAELAELGAVSMVEYLEKSGGYKNQKTLGLIQWILAHAVDAAAQEDFAGTKEILALLAMSVEQANYDGGDWQPTKVHFKIYQRLKGLLVSDGSVSGTFEILVSGRKFPQLLARLGELSDELTFLGAAGPYGRMFPGVQVPMNNDVIPQLQPYRDLDASRLKITGCGHFDATDYLDDDLCMAYRVPDLLLTGYQPHPGEFPLVRDDPCEVEALARVWDANGLCFLHDRQLPEQSLTKVFNNLKDVNNDRQIGNRRGRNFQEGRVSGPSRWLPSGSDLLDLHLSVPEEALRVSCTDRKDFYHQFWITEVKAESNAVGLKTDYEQLTERLGLREDTGIEEEEDHLVSGASYGNSLRRPMAFKYDFIEVYAGSSRVTQAMDQLGYVVGPPIDIAFSDELDMRLTRVVSWISHLLVSGSLGSIMVEPVCTTFSLIRRPPLRSRDRPIGFNTACEKTKVGNILALRALFLLSVAWRYYIPGLAEQPWTSMMRLAQLRASMDFVGLCPMISVADPTTATSENREKLLRDFFAWCKRAGYEMQLWIERPTRNLEQINEVLQLYGRRLYEAGRPYG</sequence>
<keyword evidence="2" id="KW-1185">Reference proteome</keyword>
<evidence type="ECO:0000313" key="1">
    <source>
        <dbReference type="EMBL" id="CAK8996395.1"/>
    </source>
</evidence>
<name>A0ABP0I503_9DINO</name>
<dbReference type="Proteomes" id="UP001642464">
    <property type="component" value="Unassembled WGS sequence"/>
</dbReference>
<feature type="non-terminal residue" evidence="1">
    <location>
        <position position="1"/>
    </location>
</feature>
<feature type="non-terminal residue" evidence="1">
    <location>
        <position position="583"/>
    </location>
</feature>